<dbReference type="Proteomes" id="UP000717835">
    <property type="component" value="Unassembled WGS sequence"/>
</dbReference>
<dbReference type="InterPro" id="IPR025671">
    <property type="entry name" value="HXXEE"/>
</dbReference>
<evidence type="ECO:0000256" key="1">
    <source>
        <dbReference type="SAM" id="Phobius"/>
    </source>
</evidence>
<comment type="caution">
    <text evidence="2">The sequence shown here is derived from an EMBL/GenBank/DDBJ whole genome shotgun (WGS) entry which is preliminary data.</text>
</comment>
<proteinExistence type="predicted"/>
<evidence type="ECO:0000313" key="3">
    <source>
        <dbReference type="Proteomes" id="UP000717835"/>
    </source>
</evidence>
<organism evidence="2 3">
    <name type="scientific">Mediterranea massiliensis</name>
    <dbReference type="NCBI Taxonomy" id="1841865"/>
    <lineage>
        <taxon>Bacteria</taxon>
        <taxon>Pseudomonadati</taxon>
        <taxon>Bacteroidota</taxon>
        <taxon>Bacteroidia</taxon>
        <taxon>Bacteroidales</taxon>
        <taxon>Bacteroidaceae</taxon>
        <taxon>Mediterranea</taxon>
    </lineage>
</organism>
<gene>
    <name evidence="2" type="ORF">K8W02_12230</name>
</gene>
<dbReference type="Pfam" id="PF13787">
    <property type="entry name" value="HXXEE"/>
    <property type="match status" value="1"/>
</dbReference>
<feature type="transmembrane region" description="Helical" evidence="1">
    <location>
        <begin position="108"/>
        <end position="125"/>
    </location>
</feature>
<name>A0A921LF38_9BACT</name>
<keyword evidence="1" id="KW-1133">Transmembrane helix</keyword>
<reference evidence="2" key="2">
    <citation type="submission" date="2021-09" db="EMBL/GenBank/DDBJ databases">
        <authorList>
            <person name="Gilroy R."/>
        </authorList>
    </citation>
    <scope>NUCLEOTIDE SEQUENCE</scope>
    <source>
        <strain evidence="2">CHK55-1828</strain>
    </source>
</reference>
<accession>A0A921LF38</accession>
<feature type="transmembrane region" description="Helical" evidence="1">
    <location>
        <begin position="137"/>
        <end position="161"/>
    </location>
</feature>
<feature type="transmembrane region" description="Helical" evidence="1">
    <location>
        <begin position="80"/>
        <end position="101"/>
    </location>
</feature>
<feature type="transmembrane region" description="Helical" evidence="1">
    <location>
        <begin position="49"/>
        <end position="74"/>
    </location>
</feature>
<reference evidence="2" key="1">
    <citation type="journal article" date="2021" name="PeerJ">
        <title>Extensive microbial diversity within the chicken gut microbiome revealed by metagenomics and culture.</title>
        <authorList>
            <person name="Gilroy R."/>
            <person name="Ravi A."/>
            <person name="Getino M."/>
            <person name="Pursley I."/>
            <person name="Horton D.L."/>
            <person name="Alikhan N.F."/>
            <person name="Baker D."/>
            <person name="Gharbi K."/>
            <person name="Hall N."/>
            <person name="Watson M."/>
            <person name="Adriaenssens E.M."/>
            <person name="Foster-Nyarko E."/>
            <person name="Jarju S."/>
            <person name="Secka A."/>
            <person name="Antonio M."/>
            <person name="Oren A."/>
            <person name="Chaudhuri R.R."/>
            <person name="La Ragione R."/>
            <person name="Hildebrand F."/>
            <person name="Pallen M.J."/>
        </authorList>
    </citation>
    <scope>NUCLEOTIDE SEQUENCE</scope>
    <source>
        <strain evidence="2">CHK55-1828</strain>
    </source>
</reference>
<sequence>MTLILIYLLPIMFMLHEFEEMVMLPAWIEKNEKELSRRFPALRSKLSFLQSPAFGIAVCEEFVIISACTMATIITGNMLFWYICLLAFSLHFVAHIIQFFIIRKYIPAIVSTVLCLPYCVMAISAGQEQYSNVENALLGVLSLVICIANLCLMQIVTPRIYKWIKNKM</sequence>
<dbReference type="EMBL" id="DYVX01000098">
    <property type="protein sequence ID" value="HJF93132.1"/>
    <property type="molecule type" value="Genomic_DNA"/>
</dbReference>
<protein>
    <submittedName>
        <fullName evidence="2">HXXEE domain-containing protein</fullName>
    </submittedName>
</protein>
<evidence type="ECO:0000313" key="2">
    <source>
        <dbReference type="EMBL" id="HJF93132.1"/>
    </source>
</evidence>
<keyword evidence="1" id="KW-0812">Transmembrane</keyword>
<dbReference type="RefSeq" id="WP_013616442.1">
    <property type="nucleotide sequence ID" value="NZ_DYVX01000098.1"/>
</dbReference>
<dbReference type="AlphaFoldDB" id="A0A921LF38"/>
<keyword evidence="1" id="KW-0472">Membrane</keyword>